<keyword evidence="2" id="KW-0805">Transcription regulation</keyword>
<dbReference type="Pfam" id="PF08281">
    <property type="entry name" value="Sigma70_r4_2"/>
    <property type="match status" value="1"/>
</dbReference>
<evidence type="ECO:0000313" key="9">
    <source>
        <dbReference type="Proteomes" id="UP001359308"/>
    </source>
</evidence>
<dbReference type="InterPro" id="IPR013324">
    <property type="entry name" value="RNA_pol_sigma_r3/r4-like"/>
</dbReference>
<sequence length="199" mass="23398">MANPESPEPAAPERWLDEHGDYLFRFALLRVRDESTAEDMVQETLLAAMSAQHRCSGLSSERTWLTGILKHKVVDYLRRSWRERSLDDDPSAYPGEDFGMDELFAPDGHWDRQPAHWGNPYSALEQSQFFEVLRRCIQRLPPRLAHLFVLKEIHDMSNEEICKELEVSATNVWVMLYRARLSLRQCLEYRWFENDREAG</sequence>
<name>A0ABZ2F210_METCP</name>
<feature type="domain" description="RNA polymerase sigma factor 70 region 4 type 2" evidence="7">
    <location>
        <begin position="131"/>
        <end position="183"/>
    </location>
</feature>
<evidence type="ECO:0000256" key="1">
    <source>
        <dbReference type="ARBA" id="ARBA00010641"/>
    </source>
</evidence>
<evidence type="ECO:0000259" key="6">
    <source>
        <dbReference type="Pfam" id="PF04542"/>
    </source>
</evidence>
<dbReference type="InterPro" id="IPR013249">
    <property type="entry name" value="RNA_pol_sigma70_r4_t2"/>
</dbReference>
<accession>A0ABZ2F210</accession>
<keyword evidence="3" id="KW-0731">Sigma factor</keyword>
<dbReference type="EMBL" id="CP104311">
    <property type="protein sequence ID" value="WWF01213.1"/>
    <property type="molecule type" value="Genomic_DNA"/>
</dbReference>
<dbReference type="NCBIfam" id="TIGR02943">
    <property type="entry name" value="Sig70_famx1"/>
    <property type="match status" value="1"/>
</dbReference>
<dbReference type="Gene3D" id="1.10.1740.10">
    <property type="match status" value="1"/>
</dbReference>
<keyword evidence="9" id="KW-1185">Reference proteome</keyword>
<gene>
    <name evidence="8" type="ORF">N4J17_12150</name>
</gene>
<evidence type="ECO:0000259" key="7">
    <source>
        <dbReference type="Pfam" id="PF08281"/>
    </source>
</evidence>
<evidence type="ECO:0000256" key="3">
    <source>
        <dbReference type="ARBA" id="ARBA00023082"/>
    </source>
</evidence>
<dbReference type="InterPro" id="IPR036388">
    <property type="entry name" value="WH-like_DNA-bd_sf"/>
</dbReference>
<dbReference type="SUPFAM" id="SSF88659">
    <property type="entry name" value="Sigma3 and sigma4 domains of RNA polymerase sigma factors"/>
    <property type="match status" value="1"/>
</dbReference>
<dbReference type="InterPro" id="IPR007627">
    <property type="entry name" value="RNA_pol_sigma70_r2"/>
</dbReference>
<dbReference type="Proteomes" id="UP001359308">
    <property type="component" value="Chromosome"/>
</dbReference>
<dbReference type="Pfam" id="PF04542">
    <property type="entry name" value="Sigma70_r2"/>
    <property type="match status" value="1"/>
</dbReference>
<dbReference type="NCBIfam" id="TIGR02937">
    <property type="entry name" value="sigma70-ECF"/>
    <property type="match status" value="1"/>
</dbReference>
<dbReference type="Gene3D" id="1.10.10.10">
    <property type="entry name" value="Winged helix-like DNA-binding domain superfamily/Winged helix DNA-binding domain"/>
    <property type="match status" value="1"/>
</dbReference>
<comment type="similarity">
    <text evidence="1">Belongs to the sigma-70 factor family. ECF subfamily.</text>
</comment>
<evidence type="ECO:0000256" key="4">
    <source>
        <dbReference type="ARBA" id="ARBA00023125"/>
    </source>
</evidence>
<feature type="domain" description="RNA polymerase sigma-70 region 2" evidence="6">
    <location>
        <begin position="17"/>
        <end position="82"/>
    </location>
</feature>
<dbReference type="CDD" id="cd06171">
    <property type="entry name" value="Sigma70_r4"/>
    <property type="match status" value="1"/>
</dbReference>
<dbReference type="PANTHER" id="PTHR43133">
    <property type="entry name" value="RNA POLYMERASE ECF-TYPE SIGMA FACTO"/>
    <property type="match status" value="1"/>
</dbReference>
<protein>
    <submittedName>
        <fullName evidence="8">Sigma-70 family RNA polymerase sigma factor</fullName>
    </submittedName>
</protein>
<dbReference type="SUPFAM" id="SSF88946">
    <property type="entry name" value="Sigma2 domain of RNA polymerase sigma factors"/>
    <property type="match status" value="1"/>
</dbReference>
<keyword evidence="4" id="KW-0238">DNA-binding</keyword>
<dbReference type="RefSeq" id="WP_198321464.1">
    <property type="nucleotide sequence ID" value="NZ_CP104311.1"/>
</dbReference>
<dbReference type="InterPro" id="IPR014284">
    <property type="entry name" value="RNA_pol_sigma-70_dom"/>
</dbReference>
<proteinExistence type="inferred from homology"/>
<evidence type="ECO:0000256" key="5">
    <source>
        <dbReference type="ARBA" id="ARBA00023163"/>
    </source>
</evidence>
<keyword evidence="5" id="KW-0804">Transcription</keyword>
<dbReference type="InterPro" id="IPR013325">
    <property type="entry name" value="RNA_pol_sigma_r2"/>
</dbReference>
<dbReference type="InterPro" id="IPR039425">
    <property type="entry name" value="RNA_pol_sigma-70-like"/>
</dbReference>
<reference evidence="8 9" key="1">
    <citation type="submission" date="2022-09" db="EMBL/GenBank/DDBJ databases">
        <authorList>
            <person name="Giprobiosintez L."/>
        </authorList>
    </citation>
    <scope>NUCLEOTIDE SEQUENCE [LARGE SCALE GENOMIC DNA]</scope>
    <source>
        <strain evidence="9">VKPM-B-12549 (GBS-15)</strain>
    </source>
</reference>
<organism evidence="8 9">
    <name type="scientific">Methylococcus capsulatus</name>
    <dbReference type="NCBI Taxonomy" id="414"/>
    <lineage>
        <taxon>Bacteria</taxon>
        <taxon>Pseudomonadati</taxon>
        <taxon>Pseudomonadota</taxon>
        <taxon>Gammaproteobacteria</taxon>
        <taxon>Methylococcales</taxon>
        <taxon>Methylococcaceae</taxon>
        <taxon>Methylococcus</taxon>
    </lineage>
</organism>
<dbReference type="InterPro" id="IPR014289">
    <property type="entry name" value="RNA_pol_sigma-24-rel"/>
</dbReference>
<evidence type="ECO:0000256" key="2">
    <source>
        <dbReference type="ARBA" id="ARBA00023015"/>
    </source>
</evidence>
<dbReference type="PANTHER" id="PTHR43133:SF8">
    <property type="entry name" value="RNA POLYMERASE SIGMA FACTOR HI_1459-RELATED"/>
    <property type="match status" value="1"/>
</dbReference>
<evidence type="ECO:0000313" key="8">
    <source>
        <dbReference type="EMBL" id="WWF01213.1"/>
    </source>
</evidence>